<keyword evidence="1" id="KW-0378">Hydrolase</keyword>
<dbReference type="Pfam" id="PF00326">
    <property type="entry name" value="Peptidase_S9"/>
    <property type="match status" value="1"/>
</dbReference>
<organism evidence="3 4">
    <name type="scientific">Panagrellus redivivus</name>
    <name type="common">Microworm</name>
    <dbReference type="NCBI Taxonomy" id="6233"/>
    <lineage>
        <taxon>Eukaryota</taxon>
        <taxon>Metazoa</taxon>
        <taxon>Ecdysozoa</taxon>
        <taxon>Nematoda</taxon>
        <taxon>Chromadorea</taxon>
        <taxon>Rhabditida</taxon>
        <taxon>Tylenchina</taxon>
        <taxon>Panagrolaimomorpha</taxon>
        <taxon>Panagrolaimoidea</taxon>
        <taxon>Panagrolaimidae</taxon>
        <taxon>Panagrellus</taxon>
    </lineage>
</organism>
<dbReference type="PANTHER" id="PTHR42776">
    <property type="entry name" value="SERINE PEPTIDASE S9 FAMILY MEMBER"/>
    <property type="match status" value="1"/>
</dbReference>
<proteinExistence type="predicted"/>
<dbReference type="Gene3D" id="3.40.50.1820">
    <property type="entry name" value="alpha/beta hydrolase"/>
    <property type="match status" value="1"/>
</dbReference>
<dbReference type="GO" id="GO:0004252">
    <property type="term" value="F:serine-type endopeptidase activity"/>
    <property type="evidence" value="ECO:0007669"/>
    <property type="project" value="TreeGrafter"/>
</dbReference>
<dbReference type="AlphaFoldDB" id="A0A7E4V716"/>
<dbReference type="WBParaSite" id="Pan_g17371.t1">
    <property type="protein sequence ID" value="Pan_g17371.t1"/>
    <property type="gene ID" value="Pan_g17371"/>
</dbReference>
<reference evidence="3" key="1">
    <citation type="journal article" date="2013" name="Genetics">
        <title>The draft genome and transcriptome of Panagrellus redivivus are shaped by the harsh demands of a free-living lifestyle.</title>
        <authorList>
            <person name="Srinivasan J."/>
            <person name="Dillman A.R."/>
            <person name="Macchietto M.G."/>
            <person name="Heikkinen L."/>
            <person name="Lakso M."/>
            <person name="Fracchia K.M."/>
            <person name="Antoshechkin I."/>
            <person name="Mortazavi A."/>
            <person name="Wong G."/>
            <person name="Sternberg P.W."/>
        </authorList>
    </citation>
    <scope>NUCLEOTIDE SEQUENCE [LARGE SCALE GENOMIC DNA]</scope>
    <source>
        <strain evidence="3">MT8872</strain>
    </source>
</reference>
<dbReference type="InterPro" id="IPR029058">
    <property type="entry name" value="AB_hydrolase_fold"/>
</dbReference>
<evidence type="ECO:0000313" key="4">
    <source>
        <dbReference type="WBParaSite" id="Pan_g17371.t1"/>
    </source>
</evidence>
<dbReference type="InterPro" id="IPR001375">
    <property type="entry name" value="Peptidase_S9_cat"/>
</dbReference>
<feature type="domain" description="Peptidase S9 prolyl oligopeptidase catalytic" evidence="2">
    <location>
        <begin position="400"/>
        <end position="595"/>
    </location>
</feature>
<keyword evidence="3" id="KW-1185">Reference proteome</keyword>
<protein>
    <submittedName>
        <fullName evidence="4">Peptidase_S9 domain-containing protein</fullName>
    </submittedName>
</protein>
<dbReference type="SUPFAM" id="SSF82171">
    <property type="entry name" value="DPP6 N-terminal domain-like"/>
    <property type="match status" value="1"/>
</dbReference>
<dbReference type="SUPFAM" id="SSF53474">
    <property type="entry name" value="alpha/beta-Hydrolases"/>
    <property type="match status" value="1"/>
</dbReference>
<dbReference type="GO" id="GO:0006508">
    <property type="term" value="P:proteolysis"/>
    <property type="evidence" value="ECO:0007669"/>
    <property type="project" value="InterPro"/>
</dbReference>
<dbReference type="PANTHER" id="PTHR42776:SF27">
    <property type="entry name" value="DIPEPTIDYL PEPTIDASE FAMILY MEMBER 6"/>
    <property type="match status" value="1"/>
</dbReference>
<reference evidence="4" key="2">
    <citation type="submission" date="2020-10" db="UniProtKB">
        <authorList>
            <consortium name="WormBaseParasite"/>
        </authorList>
    </citation>
    <scope>IDENTIFICATION</scope>
</reference>
<name>A0A7E4V716_PANRE</name>
<sequence length="606" mass="68199">MKYKDICELRATSYGPVFTLSDSQTGATCLYDMKQRKNQSVPYRRCEVPLRSNLNEYGAATFNVIPITEDLVCINKSKVFVVPNDDDKPYKYIIDKKGFRFGDPHVVGDWLYMVADMPDNGQAIIRYNLPQVMQLSDPTKAEHEIVAHKRGHFYGGLTSGPNGKYIAYNTWMAGMAFDSADVVLQNVATNAIRVMIGVNNGALLWPNFDSESNLWFYSEGIKGSHFERYDMAKDKAEKKKVGKRKHIDIGDPYWIMGNQRFFILTGKFIIYTIEDKLIVRDITISKTLTLDIDNVDLLSVDPSNKNKVYFKSDDQLYKRVYSIDLSVDNLAPTVVYTIPYYEEPLNLFLPEVIKYEGINGYLYQHCAFDGGYHDRTMPTIIWLHGGPAMRVHKTIDFRKQAYLEAGFNLVDLVYTGSGGLGRNYRVSLYNYWGVRDVEDVLDAVNKLLEMEVAEEGSIFLVGSSAGAYLALGALADDTKNLICAAAVSASFTDPTALLNECPVFEREYTEDLLPAVVPDVAGKLIKKKAHVAFFHGEFDPVVSSTDARAVSKRLTDAGGRTVFHELKDEGHSFKKADSICFVVQKTLDFFQHELANLPNNQPNANP</sequence>
<dbReference type="Proteomes" id="UP000492821">
    <property type="component" value="Unassembled WGS sequence"/>
</dbReference>
<evidence type="ECO:0000256" key="1">
    <source>
        <dbReference type="ARBA" id="ARBA00022801"/>
    </source>
</evidence>
<accession>A0A7E4V716</accession>
<evidence type="ECO:0000259" key="2">
    <source>
        <dbReference type="Pfam" id="PF00326"/>
    </source>
</evidence>
<evidence type="ECO:0000313" key="3">
    <source>
        <dbReference type="Proteomes" id="UP000492821"/>
    </source>
</evidence>